<dbReference type="Proteomes" id="UP000283634">
    <property type="component" value="Unassembled WGS sequence"/>
</dbReference>
<sequence length="185" mass="17212">MISVFGNVATGVDGTGVAVGLNSVNAAGGSFGHPSSSFASVAGAGGRGFGVSSAFGLGGSGFTEPVLSGRALTQPGSAFASDRAVGDAFGGPSSFGQVNSVNVPSATAGSAFGGVVSAFGSAQSSGGGGSSQQGGGNAFGGVGASGAGSASVFSNASSTFQSSSFSTLAGNYKAVPQFKSVFGPH</sequence>
<comment type="caution">
    <text evidence="1">The sequence shown here is derived from an EMBL/GenBank/DDBJ whole genome shotgun (WGS) entry which is preliminary data.</text>
</comment>
<gene>
    <name evidence="1" type="ORF">TraAM80_05197</name>
</gene>
<organism evidence="1 2">
    <name type="scientific">Trypanosoma rangeli</name>
    <dbReference type="NCBI Taxonomy" id="5698"/>
    <lineage>
        <taxon>Eukaryota</taxon>
        <taxon>Discoba</taxon>
        <taxon>Euglenozoa</taxon>
        <taxon>Kinetoplastea</taxon>
        <taxon>Metakinetoplastina</taxon>
        <taxon>Trypanosomatida</taxon>
        <taxon>Trypanosomatidae</taxon>
        <taxon>Trypanosoma</taxon>
        <taxon>Herpetosoma</taxon>
    </lineage>
</organism>
<evidence type="ECO:0000313" key="2">
    <source>
        <dbReference type="Proteomes" id="UP000283634"/>
    </source>
</evidence>
<dbReference type="EMBL" id="MKGL01000164">
    <property type="protein sequence ID" value="RNF04417.1"/>
    <property type="molecule type" value="Genomic_DNA"/>
</dbReference>
<proteinExistence type="predicted"/>
<accession>A0A3R7KAN0</accession>
<dbReference type="GeneID" id="40329130"/>
<dbReference type="AlphaFoldDB" id="A0A3R7KAN0"/>
<reference evidence="1 2" key="1">
    <citation type="journal article" date="2018" name="BMC Genomics">
        <title>Genomic comparison of Trypanosoma conorhini and Trypanosoma rangeli to Trypanosoma cruzi strains of high and low virulence.</title>
        <authorList>
            <person name="Bradwell K.R."/>
            <person name="Koparde V.N."/>
            <person name="Matveyev A.V."/>
            <person name="Serrano M.G."/>
            <person name="Alves J.M."/>
            <person name="Parikh H."/>
            <person name="Huang B."/>
            <person name="Lee V."/>
            <person name="Espinosa-Alvarez O."/>
            <person name="Ortiz P.A."/>
            <person name="Costa-Martins A.G."/>
            <person name="Teixeira M.M."/>
            <person name="Buck G.A."/>
        </authorList>
    </citation>
    <scope>NUCLEOTIDE SEQUENCE [LARGE SCALE GENOMIC DNA]</scope>
    <source>
        <strain evidence="1 2">AM80</strain>
    </source>
</reference>
<name>A0A3R7KAN0_TRYRA</name>
<protein>
    <submittedName>
        <fullName evidence="1">Putative surface antigen 2 (CA-2)</fullName>
    </submittedName>
</protein>
<keyword evidence="2" id="KW-1185">Reference proteome</keyword>
<dbReference type="RefSeq" id="XP_029238092.1">
    <property type="nucleotide sequence ID" value="XM_029382087.1"/>
</dbReference>
<evidence type="ECO:0000313" key="1">
    <source>
        <dbReference type="EMBL" id="RNF04417.1"/>
    </source>
</evidence>